<evidence type="ECO:0000313" key="4">
    <source>
        <dbReference type="Proteomes" id="UP000240259"/>
    </source>
</evidence>
<dbReference type="AlphaFoldDB" id="A0A2T4J0E7"/>
<keyword evidence="4" id="KW-1185">Reference proteome</keyword>
<protein>
    <submittedName>
        <fullName evidence="3">Universal stress protein UspA</fullName>
    </submittedName>
</protein>
<proteinExistence type="inferred from homology"/>
<reference evidence="3 4" key="1">
    <citation type="submission" date="2018-03" db="EMBL/GenBank/DDBJ databases">
        <title>Genome sequence of the symbiotic type strain Mesorhizobium helmanticense CSLC115NT isolated from Lotus corniculatus nodules.</title>
        <authorList>
            <person name="Sannazzaro A.I."/>
            <person name="Torres Tejerizo G.A."/>
            <person name="Dip D."/>
            <person name="Caballero M."/>
            <person name="Pistorio M."/>
            <person name="Estrella M.J."/>
        </authorList>
    </citation>
    <scope>NUCLEOTIDE SEQUENCE [LARGE SCALE GENOMIC DNA]</scope>
    <source>
        <strain evidence="3 4">CSLC115N</strain>
    </source>
</reference>
<gene>
    <name evidence="3" type="ORF">C9427_06260</name>
</gene>
<dbReference type="PANTHER" id="PTHR46268:SF15">
    <property type="entry name" value="UNIVERSAL STRESS PROTEIN HP_0031"/>
    <property type="match status" value="1"/>
</dbReference>
<dbReference type="InterPro" id="IPR006015">
    <property type="entry name" value="Universal_stress_UspA"/>
</dbReference>
<dbReference type="CDD" id="cd00293">
    <property type="entry name" value="USP-like"/>
    <property type="match status" value="1"/>
</dbReference>
<feature type="domain" description="UspA" evidence="2">
    <location>
        <begin position="1"/>
        <end position="149"/>
    </location>
</feature>
<dbReference type="Pfam" id="PF00582">
    <property type="entry name" value="Usp"/>
    <property type="match status" value="1"/>
</dbReference>
<dbReference type="RefSeq" id="WP_107648278.1">
    <property type="nucleotide sequence ID" value="NZ_PZJX01000011.1"/>
</dbReference>
<dbReference type="Gene3D" id="3.40.50.620">
    <property type="entry name" value="HUPs"/>
    <property type="match status" value="1"/>
</dbReference>
<dbReference type="InterPro" id="IPR014729">
    <property type="entry name" value="Rossmann-like_a/b/a_fold"/>
</dbReference>
<dbReference type="InterPro" id="IPR006016">
    <property type="entry name" value="UspA"/>
</dbReference>
<evidence type="ECO:0000259" key="2">
    <source>
        <dbReference type="Pfam" id="PF00582"/>
    </source>
</evidence>
<sequence length="149" mass="15598">MYRHILIPTDGSELAQKGVEQGLDLAKALGVRTTAVIATDAYPLAGLAIGAGWVPSAEEMHDFDAAQKQFADQIFSKIIESAGARGVAVETIQVPNSRAASAILQVAAEKACDLIVMASHGRRGVERVLLGSQTAEVLAHSPIAVLVVK</sequence>
<evidence type="ECO:0000256" key="1">
    <source>
        <dbReference type="ARBA" id="ARBA00008791"/>
    </source>
</evidence>
<evidence type="ECO:0000313" key="3">
    <source>
        <dbReference type="EMBL" id="PTE11385.1"/>
    </source>
</evidence>
<accession>A0A2T4J0E7</accession>
<dbReference type="OrthoDB" id="5564966at2"/>
<comment type="caution">
    <text evidence="3">The sequence shown here is derived from an EMBL/GenBank/DDBJ whole genome shotgun (WGS) entry which is preliminary data.</text>
</comment>
<dbReference type="PRINTS" id="PR01438">
    <property type="entry name" value="UNVRSLSTRESS"/>
</dbReference>
<organism evidence="3 4">
    <name type="scientific">Mesorhizobium helmanticense</name>
    <dbReference type="NCBI Taxonomy" id="1776423"/>
    <lineage>
        <taxon>Bacteria</taxon>
        <taxon>Pseudomonadati</taxon>
        <taxon>Pseudomonadota</taxon>
        <taxon>Alphaproteobacteria</taxon>
        <taxon>Hyphomicrobiales</taxon>
        <taxon>Phyllobacteriaceae</taxon>
        <taxon>Mesorhizobium</taxon>
    </lineage>
</organism>
<dbReference type="EMBL" id="PZJX01000011">
    <property type="protein sequence ID" value="PTE11385.1"/>
    <property type="molecule type" value="Genomic_DNA"/>
</dbReference>
<name>A0A2T4J0E7_9HYPH</name>
<dbReference type="Proteomes" id="UP000240259">
    <property type="component" value="Unassembled WGS sequence"/>
</dbReference>
<comment type="similarity">
    <text evidence="1">Belongs to the universal stress protein A family.</text>
</comment>
<dbReference type="PANTHER" id="PTHR46268">
    <property type="entry name" value="STRESS RESPONSE PROTEIN NHAX"/>
    <property type="match status" value="1"/>
</dbReference>
<dbReference type="SUPFAM" id="SSF52402">
    <property type="entry name" value="Adenine nucleotide alpha hydrolases-like"/>
    <property type="match status" value="1"/>
</dbReference>